<organism evidence="3 4">
    <name type="scientific">Acetobacter fallax</name>
    <dbReference type="NCBI Taxonomy" id="1737473"/>
    <lineage>
        <taxon>Bacteria</taxon>
        <taxon>Pseudomonadati</taxon>
        <taxon>Pseudomonadota</taxon>
        <taxon>Alphaproteobacteria</taxon>
        <taxon>Acetobacterales</taxon>
        <taxon>Acetobacteraceae</taxon>
        <taxon>Acetobacter</taxon>
    </lineage>
</organism>
<dbReference type="Proteomes" id="UP000615326">
    <property type="component" value="Unassembled WGS sequence"/>
</dbReference>
<keyword evidence="2" id="KW-0732">Signal</keyword>
<evidence type="ECO:0000313" key="3">
    <source>
        <dbReference type="EMBL" id="NHO34425.1"/>
    </source>
</evidence>
<comment type="caution">
    <text evidence="3">The sequence shown here is derived from an EMBL/GenBank/DDBJ whole genome shotgun (WGS) entry which is preliminary data.</text>
</comment>
<sequence>MKKLLIVLAATAFLSTCGSPVSGPGGATPANAGPDMDHDMPAAGTAHGAVTAKPDR</sequence>
<keyword evidence="4" id="KW-1185">Reference proteome</keyword>
<dbReference type="RefSeq" id="WP_173578822.1">
    <property type="nucleotide sequence ID" value="NZ_WOSW01000094.1"/>
</dbReference>
<evidence type="ECO:0008006" key="5">
    <source>
        <dbReference type="Google" id="ProtNLM"/>
    </source>
</evidence>
<reference evidence="3 4" key="1">
    <citation type="journal article" date="2020" name="Int. J. Syst. Evol. Microbiol.">
        <title>Novel acetic acid bacteria from cider fermentations: Acetobacter conturbans sp. nov. and Acetobacter fallax sp. nov.</title>
        <authorList>
            <person name="Sombolestani A.S."/>
            <person name="Cleenwerck I."/>
            <person name="Cnockaert M."/>
            <person name="Borremans W."/>
            <person name="Wieme A.D."/>
            <person name="De Vuyst L."/>
            <person name="Vandamme P."/>
        </authorList>
    </citation>
    <scope>NUCLEOTIDE SEQUENCE [LARGE SCALE GENOMIC DNA]</scope>
    <source>
        <strain evidence="3 4">LMG 1637</strain>
    </source>
</reference>
<gene>
    <name evidence="3" type="ORF">GOB84_18355</name>
</gene>
<name>A0ABX0KJ66_9PROT</name>
<feature type="region of interest" description="Disordered" evidence="1">
    <location>
        <begin position="19"/>
        <end position="56"/>
    </location>
</feature>
<feature type="chain" id="PRO_5046167694" description="Lipoprotein" evidence="2">
    <location>
        <begin position="24"/>
        <end position="56"/>
    </location>
</feature>
<protein>
    <recommendedName>
        <fullName evidence="5">Lipoprotein</fullName>
    </recommendedName>
</protein>
<proteinExistence type="predicted"/>
<evidence type="ECO:0000256" key="1">
    <source>
        <dbReference type="SAM" id="MobiDB-lite"/>
    </source>
</evidence>
<evidence type="ECO:0000256" key="2">
    <source>
        <dbReference type="SAM" id="SignalP"/>
    </source>
</evidence>
<dbReference type="EMBL" id="WOSW01000094">
    <property type="protein sequence ID" value="NHO34425.1"/>
    <property type="molecule type" value="Genomic_DNA"/>
</dbReference>
<evidence type="ECO:0000313" key="4">
    <source>
        <dbReference type="Proteomes" id="UP000615326"/>
    </source>
</evidence>
<feature type="signal peptide" evidence="2">
    <location>
        <begin position="1"/>
        <end position="23"/>
    </location>
</feature>
<accession>A0ABX0KJ66</accession>